<dbReference type="EMBL" id="JASNWA010000009">
    <property type="protein sequence ID" value="KAK3169710.1"/>
    <property type="molecule type" value="Genomic_DNA"/>
</dbReference>
<evidence type="ECO:0000256" key="1">
    <source>
        <dbReference type="SAM" id="MobiDB-lite"/>
    </source>
</evidence>
<gene>
    <name evidence="2" type="ORF">OEA41_009094</name>
</gene>
<keyword evidence="3" id="KW-1185">Reference proteome</keyword>
<sequence length="221" mass="25169">MCLVDIVTFPACGHQEYLFASACSAGYSHEKCSCTVNYHEIRALIDSAPGDFYCRTCYISKLGYISKLDWLCDGYRHSYLNVIKDAQAMGWTKEDIQGSLTDIEKEMTEAVNEWKLECDRDEGLDDPKQYLQDKAAFLSLFSVKPSGPKAKKSGRGRRRQNIRNTEQNTKHTKAKTGESGRTEKAGLRKSEQRKAKDTFGIKRIIRNSFVEAMGNQHWRTC</sequence>
<feature type="compositionally biased region" description="Basic residues" evidence="1">
    <location>
        <begin position="149"/>
        <end position="161"/>
    </location>
</feature>
<name>A0AAD9Z1S3_9LECA</name>
<organism evidence="2 3">
    <name type="scientific">Lepraria neglecta</name>
    <dbReference type="NCBI Taxonomy" id="209136"/>
    <lineage>
        <taxon>Eukaryota</taxon>
        <taxon>Fungi</taxon>
        <taxon>Dikarya</taxon>
        <taxon>Ascomycota</taxon>
        <taxon>Pezizomycotina</taxon>
        <taxon>Lecanoromycetes</taxon>
        <taxon>OSLEUM clade</taxon>
        <taxon>Lecanoromycetidae</taxon>
        <taxon>Lecanorales</taxon>
        <taxon>Lecanorineae</taxon>
        <taxon>Stereocaulaceae</taxon>
        <taxon>Lepraria</taxon>
    </lineage>
</organism>
<comment type="caution">
    <text evidence="2">The sequence shown here is derived from an EMBL/GenBank/DDBJ whole genome shotgun (WGS) entry which is preliminary data.</text>
</comment>
<proteinExistence type="predicted"/>
<feature type="region of interest" description="Disordered" evidence="1">
    <location>
        <begin position="144"/>
        <end position="195"/>
    </location>
</feature>
<reference evidence="2" key="1">
    <citation type="submission" date="2022-11" db="EMBL/GenBank/DDBJ databases">
        <title>Chromosomal genome sequence assembly and mating type (MAT) locus characterization of the leprose asexual lichenized fungus Lepraria neglecta (Nyl.) Erichsen.</title>
        <authorList>
            <person name="Allen J.L."/>
            <person name="Pfeffer B."/>
        </authorList>
    </citation>
    <scope>NUCLEOTIDE SEQUENCE</scope>
    <source>
        <strain evidence="2">Allen 5258</strain>
    </source>
</reference>
<dbReference type="AlphaFoldDB" id="A0AAD9Z1S3"/>
<dbReference type="Proteomes" id="UP001276659">
    <property type="component" value="Unassembled WGS sequence"/>
</dbReference>
<protein>
    <submittedName>
        <fullName evidence="2">Uncharacterized protein</fullName>
    </submittedName>
</protein>
<accession>A0AAD9Z1S3</accession>
<feature type="compositionally biased region" description="Basic and acidic residues" evidence="1">
    <location>
        <begin position="175"/>
        <end position="195"/>
    </location>
</feature>
<evidence type="ECO:0000313" key="2">
    <source>
        <dbReference type="EMBL" id="KAK3169710.1"/>
    </source>
</evidence>
<evidence type="ECO:0000313" key="3">
    <source>
        <dbReference type="Proteomes" id="UP001276659"/>
    </source>
</evidence>